<comment type="similarity">
    <text evidence="3">Belongs to the glycosyl hydrolase 18 family. Chitinase class V subfamily.</text>
</comment>
<dbReference type="InterPro" id="IPR011583">
    <property type="entry name" value="Chitinase_II/V-like_cat"/>
</dbReference>
<keyword evidence="16" id="KW-0732">Signal</keyword>
<evidence type="ECO:0000256" key="7">
    <source>
        <dbReference type="ARBA" id="ARBA00022801"/>
    </source>
</evidence>
<evidence type="ECO:0000259" key="17">
    <source>
        <dbReference type="PROSITE" id="PS50941"/>
    </source>
</evidence>
<proteinExistence type="inferred from homology"/>
<dbReference type="EC" id="3.2.1.14" evidence="4"/>
<dbReference type="Gene3D" id="3.20.20.80">
    <property type="entry name" value="Glycosidases"/>
    <property type="match status" value="1"/>
</dbReference>
<dbReference type="Proteomes" id="UP000433876">
    <property type="component" value="Unassembled WGS sequence"/>
</dbReference>
<keyword evidence="6 13" id="KW-0147">Chitin-binding</keyword>
<dbReference type="VEuPathDB" id="FungiDB:SMAC_06939"/>
<feature type="disulfide bond" evidence="13">
    <location>
        <begin position="480"/>
        <end position="492"/>
    </location>
</feature>
<evidence type="ECO:0000256" key="13">
    <source>
        <dbReference type="PROSITE-ProRule" id="PRU00261"/>
    </source>
</evidence>
<evidence type="ECO:0000256" key="1">
    <source>
        <dbReference type="ARBA" id="ARBA00000822"/>
    </source>
</evidence>
<dbReference type="GO" id="GO:0000272">
    <property type="term" value="P:polysaccharide catabolic process"/>
    <property type="evidence" value="ECO:0007669"/>
    <property type="project" value="UniProtKB-KW"/>
</dbReference>
<feature type="domain" description="LysM" evidence="18">
    <location>
        <begin position="327"/>
        <end position="374"/>
    </location>
</feature>
<dbReference type="GO" id="GO:0008061">
    <property type="term" value="F:chitin binding"/>
    <property type="evidence" value="ECO:0007669"/>
    <property type="project" value="UniProtKB-UniRule"/>
</dbReference>
<gene>
    <name evidence="20" type="ORF">SMACR_06939</name>
</gene>
<evidence type="ECO:0000256" key="6">
    <source>
        <dbReference type="ARBA" id="ARBA00022669"/>
    </source>
</evidence>
<dbReference type="PANTHER" id="PTHR47700:SF2">
    <property type="entry name" value="CHITINASE"/>
    <property type="match status" value="1"/>
</dbReference>
<dbReference type="InterPro" id="IPR036779">
    <property type="entry name" value="LysM_dom_sf"/>
</dbReference>
<evidence type="ECO:0000256" key="12">
    <source>
        <dbReference type="ARBA" id="ARBA00023326"/>
    </source>
</evidence>
<evidence type="ECO:0000256" key="8">
    <source>
        <dbReference type="ARBA" id="ARBA00023024"/>
    </source>
</evidence>
<dbReference type="PROSITE" id="PS01095">
    <property type="entry name" value="GH18_1"/>
    <property type="match status" value="1"/>
</dbReference>
<evidence type="ECO:0000259" key="18">
    <source>
        <dbReference type="PROSITE" id="PS51782"/>
    </source>
</evidence>
<dbReference type="InterPro" id="IPR036861">
    <property type="entry name" value="Endochitinase-like_sf"/>
</dbReference>
<dbReference type="PROSITE" id="PS50941">
    <property type="entry name" value="CHIT_BIND_I_2"/>
    <property type="match status" value="1"/>
</dbReference>
<evidence type="ECO:0000256" key="11">
    <source>
        <dbReference type="ARBA" id="ARBA00023295"/>
    </source>
</evidence>
<dbReference type="PANTHER" id="PTHR47700">
    <property type="entry name" value="V CHITINASE, PUTATIVE (AFU_ORTHOLOGUE AFUA_6G13720)-RELATED"/>
    <property type="match status" value="1"/>
</dbReference>
<dbReference type="InterPro" id="IPR001579">
    <property type="entry name" value="Glyco_hydro_18_chit_AS"/>
</dbReference>
<dbReference type="SMART" id="SM00636">
    <property type="entry name" value="Glyco_18"/>
    <property type="match status" value="1"/>
</dbReference>
<keyword evidence="15" id="KW-0812">Transmembrane</keyword>
<dbReference type="Pfam" id="PF01476">
    <property type="entry name" value="LysM"/>
    <property type="match status" value="2"/>
</dbReference>
<dbReference type="InterPro" id="IPR018392">
    <property type="entry name" value="LysM"/>
</dbReference>
<organism evidence="20 21">
    <name type="scientific">Sordaria macrospora</name>
    <dbReference type="NCBI Taxonomy" id="5147"/>
    <lineage>
        <taxon>Eukaryota</taxon>
        <taxon>Fungi</taxon>
        <taxon>Dikarya</taxon>
        <taxon>Ascomycota</taxon>
        <taxon>Pezizomycotina</taxon>
        <taxon>Sordariomycetes</taxon>
        <taxon>Sordariomycetidae</taxon>
        <taxon>Sordariales</taxon>
        <taxon>Sordariaceae</taxon>
        <taxon>Sordaria</taxon>
    </lineage>
</organism>
<dbReference type="InterPro" id="IPR053214">
    <property type="entry name" value="LysM12-like"/>
</dbReference>
<dbReference type="SUPFAM" id="SSF54106">
    <property type="entry name" value="LysM domain"/>
    <property type="match status" value="1"/>
</dbReference>
<feature type="disulfide bond" evidence="13">
    <location>
        <begin position="512"/>
        <end position="516"/>
    </location>
</feature>
<dbReference type="GO" id="GO:0006032">
    <property type="term" value="P:chitin catabolic process"/>
    <property type="evidence" value="ECO:0007669"/>
    <property type="project" value="UniProtKB-KW"/>
</dbReference>
<reference evidence="20 21" key="1">
    <citation type="submission" date="2017-07" db="EMBL/GenBank/DDBJ databases">
        <title>Genome sequence of the Sordaria macrospora wild type strain R19027.</title>
        <authorList>
            <person name="Nowrousian M."/>
            <person name="Teichert I."/>
            <person name="Kueck U."/>
        </authorList>
    </citation>
    <scope>NUCLEOTIDE SEQUENCE [LARGE SCALE GENOMIC DNA]</scope>
    <source>
        <strain evidence="20 21">R19027</strain>
        <tissue evidence="20">Mycelium</tissue>
    </source>
</reference>
<dbReference type="SUPFAM" id="SSF51445">
    <property type="entry name" value="(Trans)glycosidases"/>
    <property type="match status" value="1"/>
</dbReference>
<comment type="subcellular location">
    <subcellularLocation>
        <location evidence="2">Secreted</location>
    </subcellularLocation>
</comment>
<dbReference type="Pfam" id="PF00704">
    <property type="entry name" value="Glyco_hydro_18"/>
    <property type="match status" value="1"/>
</dbReference>
<evidence type="ECO:0000256" key="2">
    <source>
        <dbReference type="ARBA" id="ARBA00004613"/>
    </source>
</evidence>
<dbReference type="InterPro" id="IPR001223">
    <property type="entry name" value="Glyco_hydro18_cat"/>
</dbReference>
<evidence type="ECO:0000256" key="4">
    <source>
        <dbReference type="ARBA" id="ARBA00012729"/>
    </source>
</evidence>
<evidence type="ECO:0000313" key="20">
    <source>
        <dbReference type="EMBL" id="KAA8623897.1"/>
    </source>
</evidence>
<feature type="domain" description="GH18" evidence="19">
    <location>
        <begin position="504"/>
        <end position="873"/>
    </location>
</feature>
<keyword evidence="7 14" id="KW-0378">Hydrolase</keyword>
<keyword evidence="8" id="KW-0146">Chitin degradation</keyword>
<evidence type="ECO:0000256" key="10">
    <source>
        <dbReference type="ARBA" id="ARBA00023277"/>
    </source>
</evidence>
<dbReference type="CDD" id="cd00035">
    <property type="entry name" value="ChtBD1"/>
    <property type="match status" value="1"/>
</dbReference>
<feature type="domain" description="LysM" evidence="18">
    <location>
        <begin position="393"/>
        <end position="441"/>
    </location>
</feature>
<feature type="signal peptide" evidence="16">
    <location>
        <begin position="1"/>
        <end position="24"/>
    </location>
</feature>
<feature type="domain" description="Chitin-binding type-1" evidence="17">
    <location>
        <begin position="454"/>
        <end position="518"/>
    </location>
</feature>
<evidence type="ECO:0000256" key="9">
    <source>
        <dbReference type="ARBA" id="ARBA00023026"/>
    </source>
</evidence>
<dbReference type="GO" id="GO:0005576">
    <property type="term" value="C:extracellular region"/>
    <property type="evidence" value="ECO:0007669"/>
    <property type="project" value="UniProtKB-SubCell"/>
</dbReference>
<sequence length="1302" mass="141464">MGRPSATSFGKLVSSLFASWAVVSDVIGGIANAAALASPSDALESPSPFFSQLRRCPAACSNCQSPEEWTVYSTFDRLKHCNETLLIDFSIHIPLDTPDIVVRACSTAGNAPVNPAVAEIVTSQSLLDGEDEGGFSTAAAATSDVCVEASNSNTVEAELAWRAGEHSSVSGDRDDVLLAAQEVQRNLQTVDGCDETIIFGYSNEVVVGVFAGSKVDKASVASLINAQFLAKDRRETVNPESVSSFLQICGKGRNADYTVGVAAGNIASVQAAVLSWSKAVCVDTSGATKVERQSVQIKTRPYKKPVSQSIYSNSTALQPRLYLADCTTVKVVSGDICQTLAEDKCGITLTKFKSYNNLTDSGCNSLVVGQAVCCTIGPLPDIRPKPKANGECASYIIKSGNSCSSIAAANGLTVDDLDKFNKKTWQWNGCDLILPGVKICLSTGDPPLPAPVSNAICGPTKPGTTRPSDKSKELADLNPCPLNACCNIWGQCGVTDEFCKITTSKSGGDTGCISNCGMEIIKGAEPPAFYRTVGYFEAWNKERPCLRMDASQIDAENIQYMDQFNKFKALKNIKRIVAFGGWAFSTEVATYARFREGVQEANREVLATKIVAFVKQHGLDGVDFDWEYPGAGSPDIPDIPPGTPDDGPNYAAFLKLVKQKLRAVNTNLTLSIAAPAGYWFLRAFHPLDKMAESLDYIVYMTYDLHGQWDYGGPWASSGCPEGNCLRSHVNWTETVSALTLITKTGVPASKILFGIGSYGRSFQMTDPGCRDVNCHFVGPQSGATPGRCTQTAGYISNAEINDITYIATPGVKTWSDQESLTNFVVYNGDQWVAYSGGLFTWRREEWARIWNFGGTSEWAIDLQEYHYPVYGDELEEGMELDDEGLWDAPKAEYCEPKSFNELDDIPDGQTAKCGAIYVLETLANMLKADLATYKDILSNSYDKKFKVYAEVVAELAPDQVQDFLLEHGNDYFTCVVNEIFYCAAWCGREWGLGDSYCRYITIDTCQASHGGPGVTFGNVTEPCPPDYSKRGAGDYPALRDQRTVYWSLRPDKADSFYKDLLNATGIDKNDTVINWHTKEQHKRLECREFPRCLDHGEWDWGPTTKGNYSVSDVTNPKEIIEKLLDTASGLEHELRIAAQEIYAGTSEVMYSDMVDSTGLPVLMIRQAVESMKQVVEAADEINKQRKKQMILFFLMAFLFLIPIGGSAIGAIGGLANLGRIVAMAGEAAMIGLDIYSVTQDPSQAPFLIFGNILSVGALKNPVKMNTAAAARRAMGPDDISRLGEIVTKGLGKIATVVSKVCR</sequence>
<evidence type="ECO:0000313" key="21">
    <source>
        <dbReference type="Proteomes" id="UP000433876"/>
    </source>
</evidence>
<dbReference type="PROSITE" id="PS51782">
    <property type="entry name" value="LYSM"/>
    <property type="match status" value="2"/>
</dbReference>
<accession>A0A8S8ZDW7</accession>
<keyword evidence="13" id="KW-1015">Disulfide bond</keyword>
<evidence type="ECO:0000256" key="16">
    <source>
        <dbReference type="SAM" id="SignalP"/>
    </source>
</evidence>
<keyword evidence="15" id="KW-1133">Transmembrane helix</keyword>
<dbReference type="EMBL" id="NMPR01000300">
    <property type="protein sequence ID" value="KAA8623897.1"/>
    <property type="molecule type" value="Genomic_DNA"/>
</dbReference>
<dbReference type="InterPro" id="IPR017853">
    <property type="entry name" value="GH"/>
</dbReference>
<keyword evidence="10" id="KW-0119">Carbohydrate metabolism</keyword>
<dbReference type="InterPro" id="IPR029070">
    <property type="entry name" value="Chitinase_insertion_sf"/>
</dbReference>
<keyword evidence="11 14" id="KW-0326">Glycosidase</keyword>
<name>A0A8S8ZDW7_SORMA</name>
<feature type="transmembrane region" description="Helical" evidence="15">
    <location>
        <begin position="1189"/>
        <end position="1215"/>
    </location>
</feature>
<dbReference type="GO" id="GO:0008843">
    <property type="term" value="F:endochitinase activity"/>
    <property type="evidence" value="ECO:0007669"/>
    <property type="project" value="UniProtKB-EC"/>
</dbReference>
<dbReference type="CDD" id="cd02878">
    <property type="entry name" value="GH18_zymocin_alpha"/>
    <property type="match status" value="1"/>
</dbReference>
<keyword evidence="5" id="KW-0964">Secreted</keyword>
<dbReference type="SUPFAM" id="SSF57016">
    <property type="entry name" value="Plant lectins/antimicrobial peptides"/>
    <property type="match status" value="1"/>
</dbReference>
<keyword evidence="12" id="KW-0624">Polysaccharide degradation</keyword>
<keyword evidence="15" id="KW-0472">Membrane</keyword>
<dbReference type="Gene3D" id="3.30.60.10">
    <property type="entry name" value="Endochitinase-like"/>
    <property type="match status" value="1"/>
</dbReference>
<dbReference type="PROSITE" id="PS51910">
    <property type="entry name" value="GH18_2"/>
    <property type="match status" value="1"/>
</dbReference>
<evidence type="ECO:0000256" key="14">
    <source>
        <dbReference type="RuleBase" id="RU000489"/>
    </source>
</evidence>
<dbReference type="OMA" id="TIIHWAF"/>
<comment type="catalytic activity">
    <reaction evidence="1">
        <text>Random endo-hydrolysis of N-acetyl-beta-D-glucosaminide (1-&gt;4)-beta-linkages in chitin and chitodextrins.</text>
        <dbReference type="EC" id="3.2.1.14"/>
    </reaction>
</comment>
<dbReference type="Gene3D" id="3.10.350.10">
    <property type="entry name" value="LysM domain"/>
    <property type="match status" value="2"/>
</dbReference>
<dbReference type="SMART" id="SM00257">
    <property type="entry name" value="LysM"/>
    <property type="match status" value="2"/>
</dbReference>
<feature type="chain" id="PRO_5035815640" description="chitinase" evidence="16">
    <location>
        <begin position="25"/>
        <end position="1302"/>
    </location>
</feature>
<evidence type="ECO:0000259" key="19">
    <source>
        <dbReference type="PROSITE" id="PS51910"/>
    </source>
</evidence>
<comment type="caution">
    <text evidence="13">Lacks conserved residue(s) required for the propagation of feature annotation.</text>
</comment>
<keyword evidence="9" id="KW-0843">Virulence</keyword>
<evidence type="ECO:0000256" key="5">
    <source>
        <dbReference type="ARBA" id="ARBA00022525"/>
    </source>
</evidence>
<protein>
    <recommendedName>
        <fullName evidence="4">chitinase</fullName>
        <ecNumber evidence="4">3.2.1.14</ecNumber>
    </recommendedName>
</protein>
<evidence type="ECO:0000256" key="15">
    <source>
        <dbReference type="SAM" id="Phobius"/>
    </source>
</evidence>
<dbReference type="SUPFAM" id="SSF54556">
    <property type="entry name" value="Chitinase insertion domain"/>
    <property type="match status" value="1"/>
</dbReference>
<feature type="disulfide bond" evidence="13">
    <location>
        <begin position="485"/>
        <end position="499"/>
    </location>
</feature>
<dbReference type="Gene3D" id="3.10.50.10">
    <property type="match status" value="1"/>
</dbReference>
<evidence type="ECO:0000256" key="3">
    <source>
        <dbReference type="ARBA" id="ARBA00008682"/>
    </source>
</evidence>
<comment type="caution">
    <text evidence="20">The sequence shown here is derived from an EMBL/GenBank/DDBJ whole genome shotgun (WGS) entry which is preliminary data.</text>
</comment>
<dbReference type="InterPro" id="IPR001002">
    <property type="entry name" value="Chitin-bd_1"/>
</dbReference>